<dbReference type="Proteomes" id="UP000182975">
    <property type="component" value="Unassembled WGS sequence"/>
</dbReference>
<feature type="transmembrane region" description="Helical" evidence="5">
    <location>
        <begin position="434"/>
        <end position="453"/>
    </location>
</feature>
<dbReference type="Pfam" id="PF00324">
    <property type="entry name" value="AA_permease"/>
    <property type="match status" value="1"/>
</dbReference>
<dbReference type="GO" id="GO:0016020">
    <property type="term" value="C:membrane"/>
    <property type="evidence" value="ECO:0007669"/>
    <property type="project" value="UniProtKB-SubCell"/>
</dbReference>
<evidence type="ECO:0000313" key="8">
    <source>
        <dbReference type="Proteomes" id="UP000182975"/>
    </source>
</evidence>
<feature type="transmembrane region" description="Helical" evidence="5">
    <location>
        <begin position="300"/>
        <end position="322"/>
    </location>
</feature>
<dbReference type="AlphaFoldDB" id="A0A172RZ44"/>
<evidence type="ECO:0000256" key="3">
    <source>
        <dbReference type="ARBA" id="ARBA00022989"/>
    </source>
</evidence>
<keyword evidence="4 5" id="KW-0472">Membrane</keyword>
<proteinExistence type="predicted"/>
<dbReference type="PANTHER" id="PTHR42770:SF7">
    <property type="entry name" value="MEMBRANE PROTEIN"/>
    <property type="match status" value="1"/>
</dbReference>
<evidence type="ECO:0000256" key="4">
    <source>
        <dbReference type="ARBA" id="ARBA00023136"/>
    </source>
</evidence>
<evidence type="ECO:0000313" key="7">
    <source>
        <dbReference type="EMBL" id="SEO75083.1"/>
    </source>
</evidence>
<keyword evidence="3 5" id="KW-1133">Transmembrane helix</keyword>
<evidence type="ECO:0000256" key="2">
    <source>
        <dbReference type="ARBA" id="ARBA00022692"/>
    </source>
</evidence>
<feature type="transmembrane region" description="Helical" evidence="5">
    <location>
        <begin position="30"/>
        <end position="49"/>
    </location>
</feature>
<organism evidence="7 8">
    <name type="scientific">Denitrobacterium detoxificans</name>
    <dbReference type="NCBI Taxonomy" id="79604"/>
    <lineage>
        <taxon>Bacteria</taxon>
        <taxon>Bacillati</taxon>
        <taxon>Actinomycetota</taxon>
        <taxon>Coriobacteriia</taxon>
        <taxon>Eggerthellales</taxon>
        <taxon>Eggerthellaceae</taxon>
        <taxon>Denitrobacterium</taxon>
    </lineage>
</organism>
<dbReference type="PANTHER" id="PTHR42770">
    <property type="entry name" value="AMINO ACID TRANSPORTER-RELATED"/>
    <property type="match status" value="1"/>
</dbReference>
<protein>
    <submittedName>
        <fullName evidence="7">Ethanolamine:proton symporter, EAT family</fullName>
    </submittedName>
</protein>
<name>A0A172RZ44_9ACTN</name>
<feature type="transmembrane region" description="Helical" evidence="5">
    <location>
        <begin position="170"/>
        <end position="191"/>
    </location>
</feature>
<evidence type="ECO:0000256" key="5">
    <source>
        <dbReference type="SAM" id="Phobius"/>
    </source>
</evidence>
<feature type="transmembrane region" description="Helical" evidence="5">
    <location>
        <begin position="211"/>
        <end position="233"/>
    </location>
</feature>
<accession>A0A172RZ44</accession>
<keyword evidence="8" id="KW-1185">Reference proteome</keyword>
<evidence type="ECO:0000259" key="6">
    <source>
        <dbReference type="Pfam" id="PF00324"/>
    </source>
</evidence>
<dbReference type="STRING" id="79604.AAY81_07650"/>
<dbReference type="PATRIC" id="fig|79604.3.peg.1542"/>
<comment type="subcellular location">
    <subcellularLocation>
        <location evidence="1">Membrane</location>
        <topology evidence="1">Multi-pass membrane protein</topology>
    </subcellularLocation>
</comment>
<dbReference type="NCBIfam" id="TIGR00908">
    <property type="entry name" value="2A0305"/>
    <property type="match status" value="1"/>
</dbReference>
<dbReference type="OrthoDB" id="9762947at2"/>
<dbReference type="KEGG" id="ddt:AAY81_07650"/>
<dbReference type="InterPro" id="IPR004841">
    <property type="entry name" value="AA-permease/SLC12A_dom"/>
</dbReference>
<feature type="transmembrane region" description="Helical" evidence="5">
    <location>
        <begin position="110"/>
        <end position="134"/>
    </location>
</feature>
<sequence length="479" mass="50122">MTPPSSAIAIGPERAESSEYFEKRSLKKGAVNWVLLMSLGVAYVISGDFSGWNYGIGNGGWMGMAIAFVVMGAMYLFMVLGIAEMSSAMPTAGAGYGFARRAMGRIGGALTGFSILIEYTICPAAISTFIAAYVHDLGLFADVPSYAIIGFFFIILVGIHIFGVGEALKLILGITVVAMIALLAFVFGMIPHFDAANLFDIAPAVADGTTMLPYGASGILAALPFGIWLFLAIEGVPLAAEESANPKRDMPRGILAAIGVLIVTGTLVLFLCAGGAGAEFAGAAPAPLVDALNAVGENNLALFVNYAGLAGLIASFFSTVFSSSRQAFALSRAGYLPKFLSVTGNRKTPYLALIILGFIGYALAVFVQDGDVLLNMAVFAACVSYAMMNLSHILLRKKEPGMERGFKAPGGIVLTSISLVLSIVAIASTFVVDSFAAGCTLLVLAGLMVYFFLYSSKHLVGNAPEEEFAAMEQAAAELR</sequence>
<feature type="domain" description="Amino acid permease/ SLC12A" evidence="6">
    <location>
        <begin position="37"/>
        <end position="436"/>
    </location>
</feature>
<feature type="transmembrane region" description="Helical" evidence="5">
    <location>
        <begin position="348"/>
        <end position="367"/>
    </location>
</feature>
<dbReference type="RefSeq" id="WP_066663487.1">
    <property type="nucleotide sequence ID" value="NZ_CP011402.1"/>
</dbReference>
<dbReference type="Gene3D" id="1.20.1740.10">
    <property type="entry name" value="Amino acid/polyamine transporter I"/>
    <property type="match status" value="1"/>
</dbReference>
<feature type="transmembrane region" description="Helical" evidence="5">
    <location>
        <begin position="61"/>
        <end position="83"/>
    </location>
</feature>
<evidence type="ECO:0000256" key="1">
    <source>
        <dbReference type="ARBA" id="ARBA00004141"/>
    </source>
</evidence>
<gene>
    <name evidence="7" type="ORF">SAMN02910314_01095</name>
</gene>
<feature type="transmembrane region" description="Helical" evidence="5">
    <location>
        <begin position="406"/>
        <end position="428"/>
    </location>
</feature>
<dbReference type="InterPro" id="IPR050367">
    <property type="entry name" value="APC_superfamily"/>
</dbReference>
<reference evidence="8" key="1">
    <citation type="submission" date="2016-10" db="EMBL/GenBank/DDBJ databases">
        <authorList>
            <person name="Varghese N."/>
        </authorList>
    </citation>
    <scope>NUCLEOTIDE SEQUENCE [LARGE SCALE GENOMIC DNA]</scope>
    <source>
        <strain evidence="8">DSM 21843</strain>
    </source>
</reference>
<feature type="transmembrane region" description="Helical" evidence="5">
    <location>
        <begin position="373"/>
        <end position="394"/>
    </location>
</feature>
<feature type="transmembrane region" description="Helical" evidence="5">
    <location>
        <begin position="146"/>
        <end position="163"/>
    </location>
</feature>
<feature type="transmembrane region" description="Helical" evidence="5">
    <location>
        <begin position="254"/>
        <end position="280"/>
    </location>
</feature>
<dbReference type="InterPro" id="IPR004757">
    <property type="entry name" value="EtNH_permease"/>
</dbReference>
<dbReference type="EMBL" id="FOEC01000005">
    <property type="protein sequence ID" value="SEO75083.1"/>
    <property type="molecule type" value="Genomic_DNA"/>
</dbReference>
<dbReference type="GO" id="GO:0055085">
    <property type="term" value="P:transmembrane transport"/>
    <property type="evidence" value="ECO:0007669"/>
    <property type="project" value="InterPro"/>
</dbReference>
<keyword evidence="2 5" id="KW-0812">Transmembrane</keyword>
<dbReference type="PIRSF" id="PIRSF006060">
    <property type="entry name" value="AA_transporter"/>
    <property type="match status" value="1"/>
</dbReference>